<name>A0A315V040_GAMAF</name>
<sequence length="885" mass="99623">MDLGQTVSRENMEIPGINLSASLKVKNVQEAPPKSLDLIKVLYLLRDPLTVSKMSLFFQTNLTGRHLFVLRKLLKRNKSGFVSSFLDYHAFLLCRDGKLTFYFSFLHHLRELADIAQIIDICAEKVIERPKYAPFLCEILEISRFPFLKERTSDDLIYAEDAINFLSCLGRLMKIPNPDIQERVVEMVQSFFSSEASKNQPEDNQIISPAYRLHLVERSDLPKLLVESVASLQHQPFIKLQLLETLQLLCSSSDLNCRSMLDAGAARTVCLHMNGADTPDQFLSCSSEILWILLESSGRDDTVEQLCSLDCVVSLKEAFSSVLALTSQGFDLQLRNQLLVFTTLIAENPNCPLIESLFAKQLLGYITLPELVTTSAQKLTHSKEDLKMKKLLLNLLILLSRNVAAVHLFREELVMVSLLRLANPPEKQPASPQSAILSQQEELQLQALETLATIVPVMLQDYMSCQGNTQLLLLLEWCCDARDRRKLQMQRCIRVLRAVTSLGEQAVNQDLSDQGAIHQLLGNARFNRSKMAAELFGSEGVEMVVRFLKNGSKNFYSGLGHNKLLISTIDCVSCIIGCSLTEDQFLGMDGVGLLLDLLRSSPRCVHSIILSILLDLCNNPNTRPLVLGWRDADGHTAPGVLLQLWREEEEELGVLRDENGGIIDPEKPLLTRFQDESSSLSFSANSPSAAVLETMENLRGKIYLLLSNLGFQDFPGLSVGDHVTLGIVKRYLDFKVCEVWNEIKNELSLDGVKPITSDENALCSISKTLTETVQSVMEEQSRVLEEQKQQEIQEEIRIYAEMKTHRTQQELAKKCWDNYVARTSNYNILKEEKAQRKKHLKSKPKPKEAVDDRRPKHFVTHILAVKTTDEPGPAGVDVSLSRTVI</sequence>
<dbReference type="SUPFAM" id="SSF48371">
    <property type="entry name" value="ARM repeat"/>
    <property type="match status" value="1"/>
</dbReference>
<feature type="domain" description="Cilia- and flagella-associated protein 69 ARM repeats" evidence="2">
    <location>
        <begin position="108"/>
        <end position="522"/>
    </location>
</feature>
<dbReference type="PANTHER" id="PTHR14716:SF0">
    <property type="entry name" value="CILIA- AND FLAGELLA-ASSOCIATED PROTEIN 69"/>
    <property type="match status" value="1"/>
</dbReference>
<dbReference type="GO" id="GO:0042048">
    <property type="term" value="P:olfactory behavior"/>
    <property type="evidence" value="ECO:0007669"/>
    <property type="project" value="TreeGrafter"/>
</dbReference>
<dbReference type="AlphaFoldDB" id="A0A315V040"/>
<dbReference type="InterPro" id="IPR016024">
    <property type="entry name" value="ARM-type_fold"/>
</dbReference>
<keyword evidence="4" id="KW-1185">Reference proteome</keyword>
<accession>A0A315V040</accession>
<evidence type="ECO:0000313" key="3">
    <source>
        <dbReference type="EMBL" id="PWA16778.1"/>
    </source>
</evidence>
<organism evidence="3 4">
    <name type="scientific">Gambusia affinis</name>
    <name type="common">Western mosquitofish</name>
    <name type="synonym">Heterandria affinis</name>
    <dbReference type="NCBI Taxonomy" id="33528"/>
    <lineage>
        <taxon>Eukaryota</taxon>
        <taxon>Metazoa</taxon>
        <taxon>Chordata</taxon>
        <taxon>Craniata</taxon>
        <taxon>Vertebrata</taxon>
        <taxon>Euteleostomi</taxon>
        <taxon>Actinopterygii</taxon>
        <taxon>Neopterygii</taxon>
        <taxon>Teleostei</taxon>
        <taxon>Neoteleostei</taxon>
        <taxon>Acanthomorphata</taxon>
        <taxon>Ovalentaria</taxon>
        <taxon>Atherinomorphae</taxon>
        <taxon>Cyprinodontiformes</taxon>
        <taxon>Poeciliidae</taxon>
        <taxon>Poeciliinae</taxon>
        <taxon>Gambusia</taxon>
    </lineage>
</organism>
<dbReference type="GO" id="GO:1902093">
    <property type="term" value="P:positive regulation of flagellated sperm motility"/>
    <property type="evidence" value="ECO:0007669"/>
    <property type="project" value="TreeGrafter"/>
</dbReference>
<dbReference type="GO" id="GO:0097730">
    <property type="term" value="C:non-motile cilium"/>
    <property type="evidence" value="ECO:0007669"/>
    <property type="project" value="TreeGrafter"/>
</dbReference>
<feature type="region of interest" description="Disordered" evidence="1">
    <location>
        <begin position="833"/>
        <end position="854"/>
    </location>
</feature>
<evidence type="ECO:0000259" key="2">
    <source>
        <dbReference type="Pfam" id="PF21049"/>
    </source>
</evidence>
<reference evidence="3 4" key="1">
    <citation type="journal article" date="2018" name="G3 (Bethesda)">
        <title>A High-Quality Reference Genome for the Invasive Mosquitofish Gambusia affinis Using a Chicago Library.</title>
        <authorList>
            <person name="Hoffberg S.L."/>
            <person name="Troendle N.J."/>
            <person name="Glenn T.C."/>
            <person name="Mahmud O."/>
            <person name="Louha S."/>
            <person name="Chalopin D."/>
            <person name="Bennetzen J.L."/>
            <person name="Mauricio R."/>
        </authorList>
    </citation>
    <scope>NUCLEOTIDE SEQUENCE [LARGE SCALE GENOMIC DNA]</scope>
    <source>
        <strain evidence="3">NE01/NJP1002.9</strain>
        <tissue evidence="3">Muscle</tissue>
    </source>
</reference>
<dbReference type="GO" id="GO:0097225">
    <property type="term" value="C:sperm midpiece"/>
    <property type="evidence" value="ECO:0007669"/>
    <property type="project" value="TreeGrafter"/>
</dbReference>
<dbReference type="Proteomes" id="UP000250572">
    <property type="component" value="Unassembled WGS sequence"/>
</dbReference>
<evidence type="ECO:0000313" key="4">
    <source>
        <dbReference type="Proteomes" id="UP000250572"/>
    </source>
</evidence>
<dbReference type="InterPro" id="IPR048732">
    <property type="entry name" value="CFA69"/>
</dbReference>
<dbReference type="EMBL" id="NHOQ01002476">
    <property type="protein sequence ID" value="PWA16778.1"/>
    <property type="molecule type" value="Genomic_DNA"/>
</dbReference>
<dbReference type="InterPro" id="IPR048733">
    <property type="entry name" value="CFA69_ARM_dom"/>
</dbReference>
<dbReference type="Pfam" id="PF21049">
    <property type="entry name" value="CFA69_ARM_rpt"/>
    <property type="match status" value="2"/>
</dbReference>
<gene>
    <name evidence="3" type="ORF">CCH79_00017848</name>
</gene>
<proteinExistence type="predicted"/>
<feature type="compositionally biased region" description="Basic residues" evidence="1">
    <location>
        <begin position="835"/>
        <end position="844"/>
    </location>
</feature>
<dbReference type="PANTHER" id="PTHR14716">
    <property type="entry name" value="CILIA- AND FLAGELLA-ASSOCIATED PROTEIN 69"/>
    <property type="match status" value="1"/>
</dbReference>
<dbReference type="GO" id="GO:1990834">
    <property type="term" value="P:response to odorant"/>
    <property type="evidence" value="ECO:0007669"/>
    <property type="project" value="TreeGrafter"/>
</dbReference>
<evidence type="ECO:0000256" key="1">
    <source>
        <dbReference type="SAM" id="MobiDB-lite"/>
    </source>
</evidence>
<comment type="caution">
    <text evidence="3">The sequence shown here is derived from an EMBL/GenBank/DDBJ whole genome shotgun (WGS) entry which is preliminary data.</text>
</comment>
<feature type="compositionally biased region" description="Basic and acidic residues" evidence="1">
    <location>
        <begin position="845"/>
        <end position="854"/>
    </location>
</feature>
<protein>
    <recommendedName>
        <fullName evidence="2">Cilia- and flagella-associated protein 69 ARM repeats domain-containing protein</fullName>
    </recommendedName>
</protein>
<feature type="domain" description="Cilia- and flagella-associated protein 69 ARM repeats" evidence="2">
    <location>
        <begin position="533"/>
        <end position="743"/>
    </location>
</feature>